<dbReference type="EnsemblProtists" id="Phyra94249">
    <property type="protein sequence ID" value="Phyra94249"/>
    <property type="gene ID" value="Phyra94249"/>
</dbReference>
<proteinExistence type="predicted"/>
<name>H3HBK7_PHYRM</name>
<dbReference type="eggNOG" id="ENOG502QSEN">
    <property type="taxonomic scope" value="Eukaryota"/>
</dbReference>
<keyword evidence="2" id="KW-1185">Reference proteome</keyword>
<dbReference type="HOGENOM" id="CLU_023381_0_0_1"/>
<reference evidence="2" key="1">
    <citation type="journal article" date="2006" name="Science">
        <title>Phytophthora genome sequences uncover evolutionary origins and mechanisms of pathogenesis.</title>
        <authorList>
            <person name="Tyler B.M."/>
            <person name="Tripathy S."/>
            <person name="Zhang X."/>
            <person name="Dehal P."/>
            <person name="Jiang R.H."/>
            <person name="Aerts A."/>
            <person name="Arredondo F.D."/>
            <person name="Baxter L."/>
            <person name="Bensasson D."/>
            <person name="Beynon J.L."/>
            <person name="Chapman J."/>
            <person name="Damasceno C.M."/>
            <person name="Dorrance A.E."/>
            <person name="Dou D."/>
            <person name="Dickerman A.W."/>
            <person name="Dubchak I.L."/>
            <person name="Garbelotto M."/>
            <person name="Gijzen M."/>
            <person name="Gordon S.G."/>
            <person name="Govers F."/>
            <person name="Grunwald N.J."/>
            <person name="Huang W."/>
            <person name="Ivors K.L."/>
            <person name="Jones R.W."/>
            <person name="Kamoun S."/>
            <person name="Krampis K."/>
            <person name="Lamour K.H."/>
            <person name="Lee M.K."/>
            <person name="McDonald W.H."/>
            <person name="Medina M."/>
            <person name="Meijer H.J."/>
            <person name="Nordberg E.K."/>
            <person name="Maclean D.J."/>
            <person name="Ospina-Giraldo M.D."/>
            <person name="Morris P.F."/>
            <person name="Phuntumart V."/>
            <person name="Putnam N.H."/>
            <person name="Rash S."/>
            <person name="Rose J.K."/>
            <person name="Sakihama Y."/>
            <person name="Salamov A.A."/>
            <person name="Savidor A."/>
            <person name="Scheuring C.F."/>
            <person name="Smith B.M."/>
            <person name="Sobral B.W."/>
            <person name="Terry A."/>
            <person name="Torto-Alalibo T.A."/>
            <person name="Win J."/>
            <person name="Xu Z."/>
            <person name="Zhang H."/>
            <person name="Grigoriev I.V."/>
            <person name="Rokhsar D.S."/>
            <person name="Boore J.L."/>
        </authorList>
    </citation>
    <scope>NUCLEOTIDE SEQUENCE [LARGE SCALE GENOMIC DNA]</scope>
    <source>
        <strain evidence="2">Pr102</strain>
    </source>
</reference>
<dbReference type="AlphaFoldDB" id="H3HBK7"/>
<dbReference type="Proteomes" id="UP000005238">
    <property type="component" value="Unassembled WGS sequence"/>
</dbReference>
<dbReference type="InParanoid" id="H3HBK7"/>
<organism evidence="1 2">
    <name type="scientific">Phytophthora ramorum</name>
    <name type="common">Sudden oak death agent</name>
    <dbReference type="NCBI Taxonomy" id="164328"/>
    <lineage>
        <taxon>Eukaryota</taxon>
        <taxon>Sar</taxon>
        <taxon>Stramenopiles</taxon>
        <taxon>Oomycota</taxon>
        <taxon>Peronosporomycetes</taxon>
        <taxon>Peronosporales</taxon>
        <taxon>Peronosporaceae</taxon>
        <taxon>Phytophthora</taxon>
    </lineage>
</organism>
<dbReference type="VEuPathDB" id="FungiDB:KRP23_10212"/>
<sequence>MYQPHWKRLPDGKVVSNNESEFGSLEDFRSAVAAQTPWVSKWVLSTQGRRTLKKDIPRLLMYNLVSPMDYGSSLRSSKVRRRRNKAVRIFLMDNLALPLLKSLGRVAWNLIQSHYVGYFEDEMFAQRLKLMNSSEMIREFNLTLPADAIEVIESDESRPNTTLAFKCNGDSLRAQLYARYSAAFSPEAEVNKSVGQVGTRMSGREIQALEQIQLQLQEFYFETGIPRFASRSNASATKRAMRLEALLGMVQVAFEAERRALNHGLQGPSTVWYSSHDLDVDEFADAVLGTVNLSVSEDPTPLHVFEYLLNERVPILDDMVSYYADTNHDTKVSMELNQSVPMLDKLIESELIELVSVVESQIKVLGESIAFYVETRAASPQYHEVVNATAHGDLYNGSEYTLVGFGFIMPATNDKNVLYYDLKLPVPFHLALRLIIRFQESRLLLPEESRQLLVCLAMALNNISFYRCRPAATSATPPDDK</sequence>
<dbReference type="EMBL" id="DS566011">
    <property type="status" value="NOT_ANNOTATED_CDS"/>
    <property type="molecule type" value="Genomic_DNA"/>
</dbReference>
<dbReference type="VEuPathDB" id="FungiDB:KRP22_6849"/>
<evidence type="ECO:0000313" key="2">
    <source>
        <dbReference type="Proteomes" id="UP000005238"/>
    </source>
</evidence>
<reference evidence="1" key="2">
    <citation type="submission" date="2015-06" db="UniProtKB">
        <authorList>
            <consortium name="EnsemblProtists"/>
        </authorList>
    </citation>
    <scope>IDENTIFICATION</scope>
    <source>
        <strain evidence="1">Pr102</strain>
    </source>
</reference>
<evidence type="ECO:0000313" key="1">
    <source>
        <dbReference type="EnsemblProtists" id="Phyra94249"/>
    </source>
</evidence>
<dbReference type="OMA" id="KLPVPFH"/>
<protein>
    <submittedName>
        <fullName evidence="1">Uncharacterized protein</fullName>
    </submittedName>
</protein>
<accession>H3HBK7</accession>